<reference evidence="2" key="1">
    <citation type="submission" date="2015-11" db="EMBL/GenBank/DDBJ databases">
        <title>De novo transcriptome assembly of four potential Pierce s Disease insect vectors from Arizona vineyards.</title>
        <authorList>
            <person name="Tassone E.E."/>
        </authorList>
    </citation>
    <scope>NUCLEOTIDE SEQUENCE</scope>
</reference>
<feature type="compositionally biased region" description="Basic and acidic residues" evidence="1">
    <location>
        <begin position="91"/>
        <end position="101"/>
    </location>
</feature>
<evidence type="ECO:0000256" key="1">
    <source>
        <dbReference type="SAM" id="MobiDB-lite"/>
    </source>
</evidence>
<feature type="non-terminal residue" evidence="2">
    <location>
        <position position="108"/>
    </location>
</feature>
<name>A0A1B6KEK2_9HEMI</name>
<feature type="non-terminal residue" evidence="2">
    <location>
        <position position="1"/>
    </location>
</feature>
<feature type="compositionally biased region" description="Basic and acidic residues" evidence="1">
    <location>
        <begin position="38"/>
        <end position="55"/>
    </location>
</feature>
<sequence length="108" mass="11978">SKDKSKLLEIEETILSNASSISRENILESCSSSNGASVDKEHENKFNQRDSFSSKDKSKLLEIEETILSNASSISRENILESCSSSNGASVDKEHENKFNQRDSFSSK</sequence>
<accession>A0A1B6KEK2</accession>
<feature type="region of interest" description="Disordered" evidence="1">
    <location>
        <begin position="31"/>
        <end position="55"/>
    </location>
</feature>
<evidence type="ECO:0000313" key="2">
    <source>
        <dbReference type="EMBL" id="JAT09892.1"/>
    </source>
</evidence>
<organism evidence="2">
    <name type="scientific">Graphocephala atropunctata</name>
    <dbReference type="NCBI Taxonomy" id="36148"/>
    <lineage>
        <taxon>Eukaryota</taxon>
        <taxon>Metazoa</taxon>
        <taxon>Ecdysozoa</taxon>
        <taxon>Arthropoda</taxon>
        <taxon>Hexapoda</taxon>
        <taxon>Insecta</taxon>
        <taxon>Pterygota</taxon>
        <taxon>Neoptera</taxon>
        <taxon>Paraneoptera</taxon>
        <taxon>Hemiptera</taxon>
        <taxon>Auchenorrhyncha</taxon>
        <taxon>Membracoidea</taxon>
        <taxon>Cicadellidae</taxon>
        <taxon>Cicadellinae</taxon>
        <taxon>Cicadellini</taxon>
        <taxon>Graphocephala</taxon>
    </lineage>
</organism>
<proteinExistence type="predicted"/>
<protein>
    <submittedName>
        <fullName evidence="2">Uncharacterized protein</fullName>
    </submittedName>
</protein>
<feature type="region of interest" description="Disordered" evidence="1">
    <location>
        <begin position="84"/>
        <end position="108"/>
    </location>
</feature>
<dbReference type="AlphaFoldDB" id="A0A1B6KEK2"/>
<dbReference type="EMBL" id="GEBQ01030085">
    <property type="protein sequence ID" value="JAT09892.1"/>
    <property type="molecule type" value="Transcribed_RNA"/>
</dbReference>
<gene>
    <name evidence="2" type="ORF">g.43835</name>
</gene>